<reference evidence="1" key="1">
    <citation type="submission" date="2021-02" db="EMBL/GenBank/DDBJ databases">
        <title>Natrosporangium hydrolyticum gen. nov., sp. nov, a haloalkaliphilic actinobacterium from a soda solonchak soil.</title>
        <authorList>
            <person name="Sorokin D.Y."/>
            <person name="Khijniak T.V."/>
            <person name="Zakharycheva A.P."/>
            <person name="Boueva O.V."/>
            <person name="Ariskina E.V."/>
            <person name="Hahnke R.L."/>
            <person name="Bunk B."/>
            <person name="Sproer C."/>
            <person name="Schumann P."/>
            <person name="Evtushenko L.I."/>
            <person name="Kublanov I.V."/>
        </authorList>
    </citation>
    <scope>NUCLEOTIDE SEQUENCE</scope>
    <source>
        <strain evidence="1">DSM 106523</strain>
    </source>
</reference>
<dbReference type="Proteomes" id="UP000662857">
    <property type="component" value="Chromosome"/>
</dbReference>
<dbReference type="RefSeq" id="WP_239676721.1">
    <property type="nucleotide sequence ID" value="NZ_CP070499.1"/>
</dbReference>
<proteinExistence type="predicted"/>
<sequence>MKDTETECPHCGGPADLRGDRYRCRRGVEFERSGGRGRPCYAEWLSLRLEREAAAEIADYLRSLG</sequence>
<evidence type="ECO:0000313" key="1">
    <source>
        <dbReference type="EMBL" id="QSB14580.1"/>
    </source>
</evidence>
<dbReference type="KEGG" id="nhy:JQS43_24420"/>
<evidence type="ECO:0000313" key="2">
    <source>
        <dbReference type="Proteomes" id="UP000662857"/>
    </source>
</evidence>
<accession>A0A895YKF3</accession>
<organism evidence="1 2">
    <name type="scientific">Natronosporangium hydrolyticum</name>
    <dbReference type="NCBI Taxonomy" id="2811111"/>
    <lineage>
        <taxon>Bacteria</taxon>
        <taxon>Bacillati</taxon>
        <taxon>Actinomycetota</taxon>
        <taxon>Actinomycetes</taxon>
        <taxon>Micromonosporales</taxon>
        <taxon>Micromonosporaceae</taxon>
        <taxon>Natronosporangium</taxon>
    </lineage>
</organism>
<protein>
    <submittedName>
        <fullName evidence="1">Uncharacterized protein</fullName>
    </submittedName>
</protein>
<name>A0A895YKF3_9ACTN</name>
<dbReference type="AlphaFoldDB" id="A0A895YKF3"/>
<dbReference type="EMBL" id="CP070499">
    <property type="protein sequence ID" value="QSB14580.1"/>
    <property type="molecule type" value="Genomic_DNA"/>
</dbReference>
<keyword evidence="2" id="KW-1185">Reference proteome</keyword>
<gene>
    <name evidence="1" type="ORF">JQS43_24420</name>
</gene>